<gene>
    <name evidence="3" type="ORF">VitviT2T_015333</name>
</gene>
<evidence type="ECO:0000313" key="3">
    <source>
        <dbReference type="EMBL" id="WJZ96672.1"/>
    </source>
</evidence>
<dbReference type="SUPFAM" id="SSF53067">
    <property type="entry name" value="Actin-like ATPase domain"/>
    <property type="match status" value="1"/>
</dbReference>
<organism evidence="3 4">
    <name type="scientific">Vitis vinifera</name>
    <name type="common">Grape</name>
    <dbReference type="NCBI Taxonomy" id="29760"/>
    <lineage>
        <taxon>Eukaryota</taxon>
        <taxon>Viridiplantae</taxon>
        <taxon>Streptophyta</taxon>
        <taxon>Embryophyta</taxon>
        <taxon>Tracheophyta</taxon>
        <taxon>Spermatophyta</taxon>
        <taxon>Magnoliopsida</taxon>
        <taxon>eudicotyledons</taxon>
        <taxon>Gunneridae</taxon>
        <taxon>Pentapetalae</taxon>
        <taxon>rosids</taxon>
        <taxon>Vitales</taxon>
        <taxon>Vitaceae</taxon>
        <taxon>Viteae</taxon>
        <taxon>Vitis</taxon>
    </lineage>
</organism>
<keyword evidence="4" id="KW-1185">Reference proteome</keyword>
<reference evidence="3 4" key="1">
    <citation type="journal article" date="2023" name="Hortic Res">
        <title>The complete reference genome for grapevine (Vitis vinifera L.) genetics and breeding.</title>
        <authorList>
            <person name="Shi X."/>
            <person name="Cao S."/>
            <person name="Wang X."/>
            <person name="Huang S."/>
            <person name="Wang Y."/>
            <person name="Liu Z."/>
            <person name="Liu W."/>
            <person name="Leng X."/>
            <person name="Peng Y."/>
            <person name="Wang N."/>
            <person name="Wang Y."/>
            <person name="Ma Z."/>
            <person name="Xu X."/>
            <person name="Zhang F."/>
            <person name="Xue H."/>
            <person name="Zhong H."/>
            <person name="Wang Y."/>
            <person name="Zhang K."/>
            <person name="Velt A."/>
            <person name="Avia K."/>
            <person name="Holtgrawe D."/>
            <person name="Grimplet J."/>
            <person name="Matus J.T."/>
            <person name="Ware D."/>
            <person name="Wu X."/>
            <person name="Wang H."/>
            <person name="Liu C."/>
            <person name="Fang Y."/>
            <person name="Rustenholz C."/>
            <person name="Cheng Z."/>
            <person name="Xiao H."/>
            <person name="Zhou Y."/>
        </authorList>
    </citation>
    <scope>NUCLEOTIDE SEQUENCE [LARGE SCALE GENOMIC DNA]</scope>
    <source>
        <strain evidence="4">cv. Pinot noir / PN40024</strain>
        <tissue evidence="3">Leaf</tissue>
    </source>
</reference>
<dbReference type="Gene3D" id="3.30.420.40">
    <property type="match status" value="1"/>
</dbReference>
<dbReference type="EMBL" id="CP126657">
    <property type="protein sequence ID" value="WJZ96672.1"/>
    <property type="molecule type" value="Genomic_DNA"/>
</dbReference>
<accession>A0ABY9CMH3</accession>
<name>A0ABY9CMH3_VITVI</name>
<keyword evidence="2" id="KW-0067">ATP-binding</keyword>
<evidence type="ECO:0000313" key="4">
    <source>
        <dbReference type="Proteomes" id="UP001227230"/>
    </source>
</evidence>
<evidence type="ECO:0000256" key="2">
    <source>
        <dbReference type="ARBA" id="ARBA00022840"/>
    </source>
</evidence>
<dbReference type="Proteomes" id="UP001227230">
    <property type="component" value="Chromosome 10"/>
</dbReference>
<dbReference type="Pfam" id="PF00012">
    <property type="entry name" value="HSP70"/>
    <property type="match status" value="1"/>
</dbReference>
<dbReference type="InterPro" id="IPR013126">
    <property type="entry name" value="Hsp_70_fam"/>
</dbReference>
<dbReference type="InterPro" id="IPR043129">
    <property type="entry name" value="ATPase_NBD"/>
</dbReference>
<protein>
    <submittedName>
        <fullName evidence="3">Uncharacterized protein</fullName>
    </submittedName>
</protein>
<dbReference type="PANTHER" id="PTHR19375">
    <property type="entry name" value="HEAT SHOCK PROTEIN 70KDA"/>
    <property type="match status" value="1"/>
</dbReference>
<evidence type="ECO:0000256" key="1">
    <source>
        <dbReference type="ARBA" id="ARBA00022741"/>
    </source>
</evidence>
<sequence>MFGAKLLQIITLARFEELNVNFFRKCMEPMEKGLRNAKMGKSIVHDVVVVGRSTKIPKVQQLMQDFFNGNFTEYYAGLGFSNANIITALT</sequence>
<proteinExistence type="predicted"/>
<keyword evidence="1" id="KW-0547">Nucleotide-binding</keyword>